<proteinExistence type="predicted"/>
<sequence length="199" mass="23264">MDIAVRIAREFSKLSFKSRQYAFDIEQKPIDKPQSGYVDLMIGEILKIHQPKLQLPRVRVSRRMRTTLGSYMPCRKQIAISSRLLAMGDHSDVREVVLHEVAHAIVHARFGNKPSAHGREFRAICKELNIEPKRYVDVLTEKWQTRIRYAAECDRCNVIVVRKRRMRFVRCACGLKMYPNSWKAVSEAERGTDFDWVML</sequence>
<reference evidence="2" key="1">
    <citation type="submission" date="2018-05" db="EMBL/GenBank/DDBJ databases">
        <authorList>
            <person name="Lanie J.A."/>
            <person name="Ng W.-L."/>
            <person name="Kazmierczak K.M."/>
            <person name="Andrzejewski T.M."/>
            <person name="Davidsen T.M."/>
            <person name="Wayne K.J."/>
            <person name="Tettelin H."/>
            <person name="Glass J.I."/>
            <person name="Rusch D."/>
            <person name="Podicherti R."/>
            <person name="Tsui H.-C.T."/>
            <person name="Winkler M.E."/>
        </authorList>
    </citation>
    <scope>NUCLEOTIDE SEQUENCE</scope>
</reference>
<organism evidence="2">
    <name type="scientific">marine metagenome</name>
    <dbReference type="NCBI Taxonomy" id="408172"/>
    <lineage>
        <taxon>unclassified sequences</taxon>
        <taxon>metagenomes</taxon>
        <taxon>ecological metagenomes</taxon>
    </lineage>
</organism>
<dbReference type="GO" id="GO:0006950">
    <property type="term" value="P:response to stress"/>
    <property type="evidence" value="ECO:0007669"/>
    <property type="project" value="UniProtKB-ARBA"/>
</dbReference>
<dbReference type="SMART" id="SM00731">
    <property type="entry name" value="SprT"/>
    <property type="match status" value="1"/>
</dbReference>
<dbReference type="EMBL" id="UINC01002770">
    <property type="protein sequence ID" value="SVA00129.1"/>
    <property type="molecule type" value="Genomic_DNA"/>
</dbReference>
<evidence type="ECO:0000313" key="2">
    <source>
        <dbReference type="EMBL" id="SVA00129.1"/>
    </source>
</evidence>
<dbReference type="InterPro" id="IPR006640">
    <property type="entry name" value="SprT-like_domain"/>
</dbReference>
<name>A0A381S9F9_9ZZZZ</name>
<feature type="domain" description="SprT-like" evidence="1">
    <location>
        <begin position="38"/>
        <end position="178"/>
    </location>
</feature>
<gene>
    <name evidence="2" type="ORF">METZ01_LOCUS52983</name>
</gene>
<dbReference type="Gene3D" id="3.30.2010.10">
    <property type="entry name" value="Metalloproteases ('zincins'), catalytic domain"/>
    <property type="match status" value="1"/>
</dbReference>
<dbReference type="Pfam" id="PF10263">
    <property type="entry name" value="SprT-like"/>
    <property type="match status" value="1"/>
</dbReference>
<protein>
    <recommendedName>
        <fullName evidence="1">SprT-like domain-containing protein</fullName>
    </recommendedName>
</protein>
<accession>A0A381S9F9</accession>
<evidence type="ECO:0000259" key="1">
    <source>
        <dbReference type="SMART" id="SM00731"/>
    </source>
</evidence>
<dbReference type="AlphaFoldDB" id="A0A381S9F9"/>